<comment type="caution">
    <text evidence="2">The sequence shown here is derived from an EMBL/GenBank/DDBJ whole genome shotgun (WGS) entry which is preliminary data.</text>
</comment>
<dbReference type="EMBL" id="BAAAEU010000004">
    <property type="protein sequence ID" value="GAA0707824.1"/>
    <property type="molecule type" value="Genomic_DNA"/>
</dbReference>
<name>A0ABP3TJ20_9GAMM</name>
<dbReference type="Proteomes" id="UP001501523">
    <property type="component" value="Unassembled WGS sequence"/>
</dbReference>
<keyword evidence="3" id="KW-1185">Reference proteome</keyword>
<accession>A0ABP3TJ20</accession>
<gene>
    <name evidence="2" type="ORF">GCM10009105_06860</name>
</gene>
<reference evidence="3" key="1">
    <citation type="journal article" date="2019" name="Int. J. Syst. Evol. Microbiol.">
        <title>The Global Catalogue of Microorganisms (GCM) 10K type strain sequencing project: providing services to taxonomists for standard genome sequencing and annotation.</title>
        <authorList>
            <consortium name="The Broad Institute Genomics Platform"/>
            <consortium name="The Broad Institute Genome Sequencing Center for Infectious Disease"/>
            <person name="Wu L."/>
            <person name="Ma J."/>
        </authorList>
    </citation>
    <scope>NUCLEOTIDE SEQUENCE [LARGE SCALE GENOMIC DNA]</scope>
    <source>
        <strain evidence="3">JCM 15421</strain>
    </source>
</reference>
<dbReference type="InterPro" id="IPR014922">
    <property type="entry name" value="YdhG-like"/>
</dbReference>
<dbReference type="Pfam" id="PF08818">
    <property type="entry name" value="DUF1801"/>
    <property type="match status" value="1"/>
</dbReference>
<sequence>MNGRRHRRIPLDLRGLSGREDIFRISGAVKRDPAVDTWMSDGSVELRSIAQNWFARMRQCGDDVRELLHDGHPTACVADAAFGYVDAFKDHVNVGFFRGAELPDANGLLEGTGKTMRHVKLRPGQKIDDAALNKLIHAAYTDMQRRLKAN</sequence>
<evidence type="ECO:0000313" key="2">
    <source>
        <dbReference type="EMBL" id="GAA0707824.1"/>
    </source>
</evidence>
<organism evidence="2 3">
    <name type="scientific">Dokdonella soli</name>
    <dbReference type="NCBI Taxonomy" id="529810"/>
    <lineage>
        <taxon>Bacteria</taxon>
        <taxon>Pseudomonadati</taxon>
        <taxon>Pseudomonadota</taxon>
        <taxon>Gammaproteobacteria</taxon>
        <taxon>Lysobacterales</taxon>
        <taxon>Rhodanobacteraceae</taxon>
        <taxon>Dokdonella</taxon>
    </lineage>
</organism>
<feature type="domain" description="YdhG-like" evidence="1">
    <location>
        <begin position="47"/>
        <end position="139"/>
    </location>
</feature>
<evidence type="ECO:0000259" key="1">
    <source>
        <dbReference type="Pfam" id="PF08818"/>
    </source>
</evidence>
<evidence type="ECO:0000313" key="3">
    <source>
        <dbReference type="Proteomes" id="UP001501523"/>
    </source>
</evidence>
<protein>
    <recommendedName>
        <fullName evidence="1">YdhG-like domain-containing protein</fullName>
    </recommendedName>
</protein>
<dbReference type="SUPFAM" id="SSF159888">
    <property type="entry name" value="YdhG-like"/>
    <property type="match status" value="1"/>
</dbReference>
<proteinExistence type="predicted"/>